<sequence>MLFKKKESKNEPIIETKQALLDVDGATCTSCVYTIEHVGRKMKGVKECYVDRNTSQIQLEYDGEQSTLDDIIQLVDKIGYTAVVNQADLSSLDNDQ</sequence>
<dbReference type="eggNOG" id="COG2608">
    <property type="taxonomic scope" value="Bacteria"/>
</dbReference>
<feature type="domain" description="HMA" evidence="2">
    <location>
        <begin position="17"/>
        <end position="83"/>
    </location>
</feature>
<dbReference type="RefSeq" id="WP_024268740.1">
    <property type="nucleotide sequence ID" value="NC_023035.1"/>
</dbReference>
<dbReference type="InterPro" id="IPR006121">
    <property type="entry name" value="HMA_dom"/>
</dbReference>
<protein>
    <recommendedName>
        <fullName evidence="2">HMA domain-containing protein</fullName>
    </recommendedName>
</protein>
<dbReference type="Proteomes" id="UP000018680">
    <property type="component" value="Chromosome"/>
</dbReference>
<dbReference type="AlphaFoldDB" id="V5WJ23"/>
<evidence type="ECO:0000259" key="2">
    <source>
        <dbReference type="PROSITE" id="PS50846"/>
    </source>
</evidence>
<dbReference type="SUPFAM" id="SSF55008">
    <property type="entry name" value="HMA, heavy metal-associated domain"/>
    <property type="match status" value="1"/>
</dbReference>
<evidence type="ECO:0000313" key="4">
    <source>
        <dbReference type="Proteomes" id="UP000018680"/>
    </source>
</evidence>
<dbReference type="CDD" id="cd00371">
    <property type="entry name" value="HMA"/>
    <property type="match status" value="1"/>
</dbReference>
<dbReference type="KEGG" id="slr:L21SP2_2484"/>
<dbReference type="PROSITE" id="PS50846">
    <property type="entry name" value="HMA_2"/>
    <property type="match status" value="1"/>
</dbReference>
<accession>V5WJ23</accession>
<dbReference type="Pfam" id="PF00403">
    <property type="entry name" value="HMA"/>
    <property type="match status" value="1"/>
</dbReference>
<organism evidence="3 4">
    <name type="scientific">Salinispira pacifica</name>
    <dbReference type="NCBI Taxonomy" id="1307761"/>
    <lineage>
        <taxon>Bacteria</taxon>
        <taxon>Pseudomonadati</taxon>
        <taxon>Spirochaetota</taxon>
        <taxon>Spirochaetia</taxon>
        <taxon>Spirochaetales</taxon>
        <taxon>Spirochaetaceae</taxon>
        <taxon>Salinispira</taxon>
    </lineage>
</organism>
<name>V5WJ23_9SPIO</name>
<dbReference type="FunFam" id="3.30.70.100:FF:000001">
    <property type="entry name" value="ATPase copper transporting beta"/>
    <property type="match status" value="1"/>
</dbReference>
<evidence type="ECO:0000256" key="1">
    <source>
        <dbReference type="ARBA" id="ARBA00022723"/>
    </source>
</evidence>
<keyword evidence="1" id="KW-0479">Metal-binding</keyword>
<dbReference type="EMBL" id="CP006939">
    <property type="protein sequence ID" value="AHC15837.1"/>
    <property type="molecule type" value="Genomic_DNA"/>
</dbReference>
<dbReference type="HOGENOM" id="CLU_183815_0_0_12"/>
<dbReference type="InterPro" id="IPR036163">
    <property type="entry name" value="HMA_dom_sf"/>
</dbReference>
<proteinExistence type="predicted"/>
<dbReference type="GO" id="GO:0046872">
    <property type="term" value="F:metal ion binding"/>
    <property type="evidence" value="ECO:0007669"/>
    <property type="project" value="UniProtKB-KW"/>
</dbReference>
<evidence type="ECO:0000313" key="3">
    <source>
        <dbReference type="EMBL" id="AHC15837.1"/>
    </source>
</evidence>
<reference evidence="3 4" key="1">
    <citation type="journal article" date="2015" name="Stand. Genomic Sci.">
        <title>Complete genome sequence and description of Salinispira pacifica gen. nov., sp. nov., a novel spirochaete isolated form a hypersaline microbial mat.</title>
        <authorList>
            <person name="Ben Hania W."/>
            <person name="Joseph M."/>
            <person name="Schumann P."/>
            <person name="Bunk B."/>
            <person name="Fiebig A."/>
            <person name="Sproer C."/>
            <person name="Klenk H.P."/>
            <person name="Fardeau M.L."/>
            <person name="Spring S."/>
        </authorList>
    </citation>
    <scope>NUCLEOTIDE SEQUENCE [LARGE SCALE GENOMIC DNA]</scope>
    <source>
        <strain evidence="3 4">L21-RPul-D2</strain>
    </source>
</reference>
<dbReference type="OrthoDB" id="370824at2"/>
<dbReference type="STRING" id="1307761.L21SP2_2484"/>
<dbReference type="Gene3D" id="3.30.70.100">
    <property type="match status" value="1"/>
</dbReference>
<gene>
    <name evidence="3" type="ORF">L21SP2_2484</name>
</gene>
<keyword evidence="4" id="KW-1185">Reference proteome</keyword>